<name>A0A7W0AG23_9GAMM</name>
<protein>
    <submittedName>
        <fullName evidence="5">Helix-turn-helix domain-containing protein</fullName>
    </submittedName>
</protein>
<evidence type="ECO:0000313" key="5">
    <source>
        <dbReference type="EMBL" id="MBA2781164.1"/>
    </source>
</evidence>
<dbReference type="InterPro" id="IPR018060">
    <property type="entry name" value="HTH_AraC"/>
</dbReference>
<dbReference type="PANTHER" id="PTHR46796">
    <property type="entry name" value="HTH-TYPE TRANSCRIPTIONAL ACTIVATOR RHAS-RELATED"/>
    <property type="match status" value="1"/>
</dbReference>
<dbReference type="SMART" id="SM00342">
    <property type="entry name" value="HTH_ARAC"/>
    <property type="match status" value="1"/>
</dbReference>
<dbReference type="Proteomes" id="UP000814353">
    <property type="component" value="Unassembled WGS sequence"/>
</dbReference>
<feature type="domain" description="HTH araC/xylS-type" evidence="4">
    <location>
        <begin position="183"/>
        <end position="265"/>
    </location>
</feature>
<keyword evidence="2" id="KW-0238">DNA-binding</keyword>
<dbReference type="RefSeq" id="WP_181517036.1">
    <property type="nucleotide sequence ID" value="NZ_JABFUB010000039.1"/>
</dbReference>
<keyword evidence="3" id="KW-0804">Transcription</keyword>
<organism evidence="5 7">
    <name type="scientific">Billgrantia kenyensis</name>
    <dbReference type="NCBI Taxonomy" id="321266"/>
    <lineage>
        <taxon>Bacteria</taxon>
        <taxon>Pseudomonadati</taxon>
        <taxon>Pseudomonadota</taxon>
        <taxon>Gammaproteobacteria</taxon>
        <taxon>Oceanospirillales</taxon>
        <taxon>Halomonadaceae</taxon>
        <taxon>Billgrantia</taxon>
    </lineage>
</organism>
<evidence type="ECO:0000259" key="4">
    <source>
        <dbReference type="PROSITE" id="PS01124"/>
    </source>
</evidence>
<comment type="caution">
    <text evidence="5">The sequence shown here is derived from an EMBL/GenBank/DDBJ whole genome shotgun (WGS) entry which is preliminary data.</text>
</comment>
<dbReference type="InterPro" id="IPR050204">
    <property type="entry name" value="AraC_XylS_family_regulators"/>
</dbReference>
<dbReference type="Proteomes" id="UP000518091">
    <property type="component" value="Unassembled WGS sequence"/>
</dbReference>
<sequence length="294" mass="32575">MIQLSGEKYLLPSPYLRAWIDFYVQSHGAASDVPLVTHLPSSATATLTLVLSGKASLLDAESGRIVPLPQLFVSGPQRSSATMVAEGQFRCLVVVFAPGCWDILFDAAPENLADRRQEVSGLGCRWLHAVVDEMTTAAPQMMMQRLEEGLRGWIRQAASRRGRFGESDTRWMRDALLHTAPGEMAQIYGLSLRQIERRFRHQFGLSPKAYQRLARMALLLARHGQAPASTPLAVLAAELGYADQAHLSREHKQLIGVPPARLGRLVEEDPEYWVYRILPGALATGSGMSRFFKP</sequence>
<proteinExistence type="predicted"/>
<gene>
    <name evidence="5" type="ORF">H1D44_20005</name>
    <name evidence="6" type="ORF">HOP48_20280</name>
</gene>
<dbReference type="GO" id="GO:0043565">
    <property type="term" value="F:sequence-specific DNA binding"/>
    <property type="evidence" value="ECO:0007669"/>
    <property type="project" value="InterPro"/>
</dbReference>
<dbReference type="PROSITE" id="PS01124">
    <property type="entry name" value="HTH_ARAC_FAMILY_2"/>
    <property type="match status" value="1"/>
</dbReference>
<reference evidence="6 8" key="1">
    <citation type="submission" date="2020-05" db="EMBL/GenBank/DDBJ databases">
        <title>Comparative genomic analysis of denitrifying bacteria from Halomonas genus.</title>
        <authorList>
            <person name="Wang L."/>
            <person name="Shao Z."/>
        </authorList>
    </citation>
    <scope>NUCLEOTIDE SEQUENCE [LARGE SCALE GENOMIC DNA]</scope>
    <source>
        <strain evidence="6 8">DSM 17331</strain>
    </source>
</reference>
<dbReference type="GO" id="GO:0003700">
    <property type="term" value="F:DNA-binding transcription factor activity"/>
    <property type="evidence" value="ECO:0007669"/>
    <property type="project" value="InterPro"/>
</dbReference>
<evidence type="ECO:0000313" key="6">
    <source>
        <dbReference type="EMBL" id="MCG6663862.1"/>
    </source>
</evidence>
<evidence type="ECO:0000256" key="3">
    <source>
        <dbReference type="ARBA" id="ARBA00023163"/>
    </source>
</evidence>
<dbReference type="EMBL" id="JABFUB010000039">
    <property type="protein sequence ID" value="MCG6663862.1"/>
    <property type="molecule type" value="Genomic_DNA"/>
</dbReference>
<dbReference type="Pfam" id="PF12833">
    <property type="entry name" value="HTH_18"/>
    <property type="match status" value="1"/>
</dbReference>
<evidence type="ECO:0000313" key="8">
    <source>
        <dbReference type="Proteomes" id="UP000814353"/>
    </source>
</evidence>
<dbReference type="PANTHER" id="PTHR46796:SF13">
    <property type="entry name" value="HTH-TYPE TRANSCRIPTIONAL ACTIVATOR RHAS"/>
    <property type="match status" value="1"/>
</dbReference>
<reference evidence="5 7" key="2">
    <citation type="submission" date="2020-07" db="EMBL/GenBank/DDBJ databases">
        <title>Identification of Halomonas strains.</title>
        <authorList>
            <person name="Xiao Z."/>
            <person name="Shen J."/>
        </authorList>
    </citation>
    <scope>NUCLEOTIDE SEQUENCE [LARGE SCALE GENOMIC DNA]</scope>
    <source>
        <strain evidence="5 7">DSM 17331</strain>
    </source>
</reference>
<dbReference type="Gene3D" id="1.10.10.60">
    <property type="entry name" value="Homeodomain-like"/>
    <property type="match status" value="1"/>
</dbReference>
<accession>A0A7W0AG23</accession>
<dbReference type="AlphaFoldDB" id="A0A7W0AG23"/>
<dbReference type="EMBL" id="JACEFT010000052">
    <property type="protein sequence ID" value="MBA2781164.1"/>
    <property type="molecule type" value="Genomic_DNA"/>
</dbReference>
<keyword evidence="1" id="KW-0805">Transcription regulation</keyword>
<keyword evidence="8" id="KW-1185">Reference proteome</keyword>
<evidence type="ECO:0000313" key="7">
    <source>
        <dbReference type="Proteomes" id="UP000518091"/>
    </source>
</evidence>
<evidence type="ECO:0000256" key="2">
    <source>
        <dbReference type="ARBA" id="ARBA00023125"/>
    </source>
</evidence>
<evidence type="ECO:0000256" key="1">
    <source>
        <dbReference type="ARBA" id="ARBA00023015"/>
    </source>
</evidence>